<evidence type="ECO:0000259" key="2">
    <source>
        <dbReference type="Pfam" id="PF24883"/>
    </source>
</evidence>
<feature type="domain" description="Nephrocystin 3-like N-terminal" evidence="2">
    <location>
        <begin position="31"/>
        <end position="205"/>
    </location>
</feature>
<evidence type="ECO:0000313" key="4">
    <source>
        <dbReference type="Proteomes" id="UP000696573"/>
    </source>
</evidence>
<dbReference type="SUPFAM" id="SSF48403">
    <property type="entry name" value="Ankyrin repeat"/>
    <property type="match status" value="1"/>
</dbReference>
<name>A0A9N9VQS2_9HYPO</name>
<dbReference type="Proteomes" id="UP000696573">
    <property type="component" value="Unassembled WGS sequence"/>
</dbReference>
<comment type="caution">
    <text evidence="3">The sequence shown here is derived from an EMBL/GenBank/DDBJ whole genome shotgun (WGS) entry which is preliminary data.</text>
</comment>
<dbReference type="Gene3D" id="1.25.40.20">
    <property type="entry name" value="Ankyrin repeat-containing domain"/>
    <property type="match status" value="1"/>
</dbReference>
<protein>
    <recommendedName>
        <fullName evidence="2">Nephrocystin 3-like N-terminal domain-containing protein</fullName>
    </recommendedName>
</protein>
<keyword evidence="1" id="KW-0677">Repeat</keyword>
<dbReference type="PANTHER" id="PTHR10039:SF16">
    <property type="entry name" value="GPI INOSITOL-DEACYLASE"/>
    <property type="match status" value="1"/>
</dbReference>
<dbReference type="PANTHER" id="PTHR10039">
    <property type="entry name" value="AMELOGENIN"/>
    <property type="match status" value="1"/>
</dbReference>
<keyword evidence="4" id="KW-1185">Reference proteome</keyword>
<dbReference type="Pfam" id="PF23397">
    <property type="entry name" value="DUF7104"/>
    <property type="match status" value="9"/>
</dbReference>
<dbReference type="Pfam" id="PF24883">
    <property type="entry name" value="NPHP3_N"/>
    <property type="match status" value="1"/>
</dbReference>
<dbReference type="InterPro" id="IPR027417">
    <property type="entry name" value="P-loop_NTPase"/>
</dbReference>
<evidence type="ECO:0000313" key="3">
    <source>
        <dbReference type="EMBL" id="CAH0027381.1"/>
    </source>
</evidence>
<dbReference type="InterPro" id="IPR056884">
    <property type="entry name" value="NPHP3-like_N"/>
</dbReference>
<dbReference type="SUPFAM" id="SSF52540">
    <property type="entry name" value="P-loop containing nucleoside triphosphate hydrolases"/>
    <property type="match status" value="1"/>
</dbReference>
<dbReference type="OrthoDB" id="7464126at2759"/>
<reference evidence="3" key="1">
    <citation type="submission" date="2021-10" db="EMBL/GenBank/DDBJ databases">
        <authorList>
            <person name="Piombo E."/>
        </authorList>
    </citation>
    <scope>NUCLEOTIDE SEQUENCE</scope>
</reference>
<organism evidence="3 4">
    <name type="scientific">Clonostachys rhizophaga</name>
    <dbReference type="NCBI Taxonomy" id="160324"/>
    <lineage>
        <taxon>Eukaryota</taxon>
        <taxon>Fungi</taxon>
        <taxon>Dikarya</taxon>
        <taxon>Ascomycota</taxon>
        <taxon>Pezizomycotina</taxon>
        <taxon>Sordariomycetes</taxon>
        <taxon>Hypocreomycetidae</taxon>
        <taxon>Hypocreales</taxon>
        <taxon>Bionectriaceae</taxon>
        <taxon>Clonostachys</taxon>
    </lineage>
</organism>
<evidence type="ECO:0000256" key="1">
    <source>
        <dbReference type="ARBA" id="ARBA00022737"/>
    </source>
</evidence>
<accession>A0A9N9VQS2</accession>
<gene>
    <name evidence="3" type="ORF">CRHIZ90672A_00015853</name>
</gene>
<proteinExistence type="predicted"/>
<sequence length="1429" mass="158611">MDDQAIKILSWISDVPHQLHHEHAKFDLVDGTGQWIFEDEVFLNWKDGLNSSILWLQGKPGSGKTKLMSLMIEDAHLTARQKCGRPPVYFYCSGDAAEPARRDARSILASIARQLSIYDHTTHWIHQSTMEIYVKRESRGFTSPQLDLNELKVLIVDLLERADNKPRTIFIDSLEECGSQASGALLVFFEHLLTISPSLVKLCISNSDYQQTNGLPKYPIVQITSKRNAKDIEEFVRTRSQELIVEGRLLLSGSQETELQEKIVSNFVANTDGIFCWANLQLLELCQKRTHAAILDRLSTRPQSLEELYREILQRIETYKDKTDGNIVQNAFNWLLYGYETLKSDVFLQAISSPVNCDRISISNRQLLDLCAGFVLYDFAPWTRFIGYTCAFWAEHLRACAIHGDPQLEEIVGKFMPRQLNNDSTFMRWHRSILDGRLGGRFLSRPRLRARLASVGTSPPSILAFLCAFDLETILSSHPYSRLPYSEPEDLVLKAYEIAACCGSNAVIKWTLERKILRITDNLLKATSINVFNGDKTMLLFLKYLEKGSSICENVVEIVTENIDCGCQMMKILLQSPQLKVQLSQNSLLAICRSQNGRKLMEILLQHRGSDIKLTEEVLQEVVENEACGLQLMACLLERRKADIIITENTLIYAVGNEFCGEGLIRLLSDEFGPDITITGEVLYTAAGNPTCGDELISLLLSMGPSDFSTEDLFQTAAENEGCGDRVMKVLLEKCHTELSITEDVAMSAAGNEECGEQIFSVLLGKPGPGIQITEDLLAIIIRNDISGERIMKLLLRGTESTISVSSKVMQIISEGFHHERCEIILLDDRIVLVNYPEILASVAEYFSKATLESVINKHGCGLSNEDVQQVLVAAARNRAHGDIILVYALERLAPGEEITENLLKAAAENVMLGDRIVLALHQRYGHNIKITEDILASAAGNCECGDLVMANILNMYPDQVNITDGVFEALAENAVCGVRILQIMLEKTACQVYLTRNAIEVIANCMNGTNSGLGIKTMQLLLSRSRVKSEAVDEILVATASHHKASPTALDLLLNHYGRNDSIGEEILEAAVRNIHKGYELAAYLLDRGTSVTEKVLCCAAENERDSHEILKILLSKLAPESRIPPTVLKAAASNTDSGACLVDLLLCHGAMEVDETVIHAAASNEGCGKSVLELLFRQSRSKIVITQNMLIAAASGNLESLEFLLDQCQDGLCVTGSVLEAAAINISEGSHLFSNIISKCENEVRFTEAVLQACASNIDPGISTTRMKLILDGGGDALKITENTVLCVVRNWVSGYGLMKLLLQKRGNDVRITRKVMRNIATNPHGKKIIKLLLKDHTDGTISNISQEVILAAASNGRLEILKYLYQLAPLIPVDPNWEPICRLYIAARDGYVDEVRRLIPEAGLLFGSRHITVMPKSCKFWFAKKV</sequence>
<dbReference type="InterPro" id="IPR036770">
    <property type="entry name" value="Ankyrin_rpt-contain_sf"/>
</dbReference>
<dbReference type="Gene3D" id="3.40.50.300">
    <property type="entry name" value="P-loop containing nucleotide triphosphate hydrolases"/>
    <property type="match status" value="1"/>
</dbReference>
<dbReference type="EMBL" id="CABFNQ020000727">
    <property type="protein sequence ID" value="CAH0027381.1"/>
    <property type="molecule type" value="Genomic_DNA"/>
</dbReference>
<dbReference type="InterPro" id="IPR055530">
    <property type="entry name" value="DUF7104"/>
</dbReference>